<dbReference type="Proteomes" id="UP000190827">
    <property type="component" value="Unassembled WGS sequence"/>
</dbReference>
<dbReference type="RefSeq" id="WP_079706824.1">
    <property type="nucleotide sequence ID" value="NZ_FUZO01000002.1"/>
</dbReference>
<evidence type="ECO:0000313" key="1">
    <source>
        <dbReference type="EMBL" id="SKC70363.1"/>
    </source>
</evidence>
<name>A0ABY1LPN9_9MICO</name>
<keyword evidence="1" id="KW-0808">Transferase</keyword>
<dbReference type="SUPFAM" id="SSF53756">
    <property type="entry name" value="UDP-Glycosyltransferase/glycogen phosphorylase"/>
    <property type="match status" value="1"/>
</dbReference>
<organism evidence="1 2">
    <name type="scientific">Plantibacter cousiniae</name>
    <name type="common">nom. nud.</name>
    <dbReference type="NCBI Taxonomy" id="199709"/>
    <lineage>
        <taxon>Bacteria</taxon>
        <taxon>Bacillati</taxon>
        <taxon>Actinomycetota</taxon>
        <taxon>Actinomycetes</taxon>
        <taxon>Micrococcales</taxon>
        <taxon>Microbacteriaceae</taxon>
        <taxon>Plantibacter</taxon>
    </lineage>
</organism>
<comment type="caution">
    <text evidence="1">The sequence shown here is derived from an EMBL/GenBank/DDBJ whole genome shotgun (WGS) entry which is preliminary data.</text>
</comment>
<evidence type="ECO:0000313" key="2">
    <source>
        <dbReference type="Proteomes" id="UP000190827"/>
    </source>
</evidence>
<accession>A0ABY1LPN9</accession>
<gene>
    <name evidence="1" type="ORF">SAMN06295973_3140</name>
</gene>
<proteinExistence type="predicted"/>
<dbReference type="GO" id="GO:0016740">
    <property type="term" value="F:transferase activity"/>
    <property type="evidence" value="ECO:0007669"/>
    <property type="project" value="UniProtKB-KW"/>
</dbReference>
<reference evidence="1 2" key="1">
    <citation type="submission" date="2017-02" db="EMBL/GenBank/DDBJ databases">
        <authorList>
            <person name="Varghese N."/>
            <person name="Submissions S."/>
        </authorList>
    </citation>
    <scope>NUCLEOTIDE SEQUENCE [LARGE SCALE GENOMIC DNA]</scope>
    <source>
        <strain evidence="1 2">VKM Ac-1787</strain>
    </source>
</reference>
<dbReference type="EMBL" id="FUZO01000002">
    <property type="protein sequence ID" value="SKC70363.1"/>
    <property type="molecule type" value="Genomic_DNA"/>
</dbReference>
<keyword evidence="2" id="KW-1185">Reference proteome</keyword>
<dbReference type="Pfam" id="PF13692">
    <property type="entry name" value="Glyco_trans_1_4"/>
    <property type="match status" value="1"/>
</dbReference>
<dbReference type="Gene3D" id="3.40.50.2000">
    <property type="entry name" value="Glycogen Phosphorylase B"/>
    <property type="match status" value="1"/>
</dbReference>
<sequence>MTQKPIARYYRGARTTHLERLHDSAPGDFFYQKPMYDFDVTRAPAGVRVEQTSFVHIAALVLKGTYSRLEIVEPYAPSALPQNLVLAAAARVGRLLHRQPTQLVTYAIENADLPRKVAASTHLPVAVTRALLRLTVGFCYRSLTRVVFGTADAERNYEALLGARMKRRPPKTTLIWGLPTAHPSALTVDSDEPASKVLFVGALDERKGIRQLMDSWADVLASSPNAELQILGKGPLEAEVLRWAQTAPRTTVIIDPARDVIFEAQRHADVAVLLSQPFTNWKEQIGLPIVEGLSVGTEIVASSETGIAGWLEQHGHRVLAPHVPRSALASGVIDALQSRRARSAVLADLPDIDGRLAADRWLFTPAI</sequence>
<protein>
    <submittedName>
        <fullName evidence="1">Glycosyl transferases group 1</fullName>
    </submittedName>
</protein>